<dbReference type="GeneID" id="85347052"/>
<evidence type="ECO:0000313" key="1">
    <source>
        <dbReference type="EMBL" id="KAK1510535.1"/>
    </source>
</evidence>
<keyword evidence="2" id="KW-1185">Reference proteome</keyword>
<organism evidence="1 2">
    <name type="scientific">Colletotrichum costaricense</name>
    <dbReference type="NCBI Taxonomy" id="1209916"/>
    <lineage>
        <taxon>Eukaryota</taxon>
        <taxon>Fungi</taxon>
        <taxon>Dikarya</taxon>
        <taxon>Ascomycota</taxon>
        <taxon>Pezizomycotina</taxon>
        <taxon>Sordariomycetes</taxon>
        <taxon>Hypocreomycetidae</taxon>
        <taxon>Glomerellales</taxon>
        <taxon>Glomerellaceae</taxon>
        <taxon>Colletotrichum</taxon>
        <taxon>Colletotrichum acutatum species complex</taxon>
    </lineage>
</organism>
<name>A0AAJ0DTU3_9PEZI</name>
<gene>
    <name evidence="1" type="ORF">CCOS01_15366</name>
</gene>
<accession>A0AAJ0DTU3</accession>
<dbReference type="RefSeq" id="XP_060306108.1">
    <property type="nucleotide sequence ID" value="XM_060463505.1"/>
</dbReference>
<dbReference type="Proteomes" id="UP001240678">
    <property type="component" value="Unassembled WGS sequence"/>
</dbReference>
<sequence>MCVSSVFSLPAEKNHPECCGVPEFYFAGQLTRY</sequence>
<dbReference type="EMBL" id="MOOE01000023">
    <property type="protein sequence ID" value="KAK1510535.1"/>
    <property type="molecule type" value="Genomic_DNA"/>
</dbReference>
<dbReference type="AlphaFoldDB" id="A0AAJ0DTU3"/>
<reference evidence="1 2" key="1">
    <citation type="submission" date="2016-10" db="EMBL/GenBank/DDBJ databases">
        <title>The genome sequence of Colletotrichum fioriniae PJ7.</title>
        <authorList>
            <person name="Baroncelli R."/>
        </authorList>
    </citation>
    <scope>NUCLEOTIDE SEQUENCE [LARGE SCALE GENOMIC DNA]</scope>
    <source>
        <strain evidence="1 2">IMI 309622</strain>
    </source>
</reference>
<protein>
    <submittedName>
        <fullName evidence="1">Uncharacterized protein</fullName>
    </submittedName>
</protein>
<proteinExistence type="predicted"/>
<evidence type="ECO:0000313" key="2">
    <source>
        <dbReference type="Proteomes" id="UP001240678"/>
    </source>
</evidence>
<comment type="caution">
    <text evidence="1">The sequence shown here is derived from an EMBL/GenBank/DDBJ whole genome shotgun (WGS) entry which is preliminary data.</text>
</comment>